<comment type="caution">
    <text evidence="4">The sequence shown here is derived from an EMBL/GenBank/DDBJ whole genome shotgun (WGS) entry which is preliminary data.</text>
</comment>
<evidence type="ECO:0000256" key="2">
    <source>
        <dbReference type="ARBA" id="ARBA00023157"/>
    </source>
</evidence>
<dbReference type="Proteomes" id="UP001219568">
    <property type="component" value="Unassembled WGS sequence"/>
</dbReference>
<dbReference type="PROSITE" id="PS51352">
    <property type="entry name" value="THIOREDOXIN_2"/>
    <property type="match status" value="1"/>
</dbReference>
<sequence length="161" mass="17676">MSPAPSFSAPPIYITPPFFYKIADLTTPHSSLYHHFSIQSSSQITTAHTSHHITNMPVISITSVAEFMDKVLGSEEPAIVDCFAEWCGPCKAIAPKVEQWSEQYPQVNFYTFDVDKVPDLSNELGVRAMPTFMLFKGGQKITEVVGASPPAIEQGIQSLIA</sequence>
<dbReference type="Pfam" id="PF00085">
    <property type="entry name" value="Thioredoxin"/>
    <property type="match status" value="1"/>
</dbReference>
<reference evidence="4" key="1">
    <citation type="journal article" date="2023" name="IMA Fungus">
        <title>Comparative genomic study of the Penicillium genus elucidates a diverse pangenome and 15 lateral gene transfer events.</title>
        <authorList>
            <person name="Petersen C."/>
            <person name="Sorensen T."/>
            <person name="Nielsen M.R."/>
            <person name="Sondergaard T.E."/>
            <person name="Sorensen J.L."/>
            <person name="Fitzpatrick D.A."/>
            <person name="Frisvad J.C."/>
            <person name="Nielsen K.L."/>
        </authorList>
    </citation>
    <scope>NUCLEOTIDE SEQUENCE</scope>
    <source>
        <strain evidence="4">IBT 15450</strain>
    </source>
</reference>
<proteinExistence type="inferred from homology"/>
<evidence type="ECO:0000313" key="5">
    <source>
        <dbReference type="Proteomes" id="UP001219568"/>
    </source>
</evidence>
<feature type="domain" description="Thioredoxin" evidence="3">
    <location>
        <begin position="1"/>
        <end position="161"/>
    </location>
</feature>
<dbReference type="PANTHER" id="PTHR46115">
    <property type="entry name" value="THIOREDOXIN-LIKE PROTEIN 1"/>
    <property type="match status" value="1"/>
</dbReference>
<evidence type="ECO:0000259" key="3">
    <source>
        <dbReference type="PROSITE" id="PS51352"/>
    </source>
</evidence>
<evidence type="ECO:0000313" key="4">
    <source>
        <dbReference type="EMBL" id="KAJ6043263.1"/>
    </source>
</evidence>
<keyword evidence="5" id="KW-1185">Reference proteome</keyword>
<dbReference type="EMBL" id="JAQJZL010000004">
    <property type="protein sequence ID" value="KAJ6043263.1"/>
    <property type="molecule type" value="Genomic_DNA"/>
</dbReference>
<gene>
    <name evidence="4" type="ORF">N7460_004618</name>
</gene>
<dbReference type="SUPFAM" id="SSF52833">
    <property type="entry name" value="Thioredoxin-like"/>
    <property type="match status" value="1"/>
</dbReference>
<keyword evidence="2" id="KW-1015">Disulfide bond</keyword>
<reference evidence="4" key="2">
    <citation type="submission" date="2023-01" db="EMBL/GenBank/DDBJ databases">
        <authorList>
            <person name="Petersen C."/>
        </authorList>
    </citation>
    <scope>NUCLEOTIDE SEQUENCE</scope>
    <source>
        <strain evidence="4">IBT 15450</strain>
    </source>
</reference>
<dbReference type="AlphaFoldDB" id="A0AAD6ID73"/>
<dbReference type="InterPro" id="IPR013766">
    <property type="entry name" value="Thioredoxin_domain"/>
</dbReference>
<evidence type="ECO:0000256" key="1">
    <source>
        <dbReference type="ARBA" id="ARBA00008987"/>
    </source>
</evidence>
<comment type="similarity">
    <text evidence="1">Belongs to the thioredoxin family.</text>
</comment>
<dbReference type="CDD" id="cd02947">
    <property type="entry name" value="TRX_family"/>
    <property type="match status" value="1"/>
</dbReference>
<accession>A0AAD6ID73</accession>
<name>A0AAD6ID73_PENCN</name>
<dbReference type="PRINTS" id="PR00421">
    <property type="entry name" value="THIOREDOXIN"/>
</dbReference>
<protein>
    <recommendedName>
        <fullName evidence="3">Thioredoxin domain-containing protein</fullName>
    </recommendedName>
</protein>
<organism evidence="4 5">
    <name type="scientific">Penicillium canescens</name>
    <dbReference type="NCBI Taxonomy" id="5083"/>
    <lineage>
        <taxon>Eukaryota</taxon>
        <taxon>Fungi</taxon>
        <taxon>Dikarya</taxon>
        <taxon>Ascomycota</taxon>
        <taxon>Pezizomycotina</taxon>
        <taxon>Eurotiomycetes</taxon>
        <taxon>Eurotiomycetidae</taxon>
        <taxon>Eurotiales</taxon>
        <taxon>Aspergillaceae</taxon>
        <taxon>Penicillium</taxon>
    </lineage>
</organism>
<dbReference type="PROSITE" id="PS00194">
    <property type="entry name" value="THIOREDOXIN_1"/>
    <property type="match status" value="1"/>
</dbReference>
<dbReference type="FunFam" id="3.40.30.10:FF:000245">
    <property type="entry name" value="Thioredoxin"/>
    <property type="match status" value="1"/>
</dbReference>
<dbReference type="InterPro" id="IPR017937">
    <property type="entry name" value="Thioredoxin_CS"/>
</dbReference>
<dbReference type="InterPro" id="IPR036249">
    <property type="entry name" value="Thioredoxin-like_sf"/>
</dbReference>
<dbReference type="Gene3D" id="3.40.30.10">
    <property type="entry name" value="Glutaredoxin"/>
    <property type="match status" value="1"/>
</dbReference>